<dbReference type="Proteomes" id="UP001154078">
    <property type="component" value="Chromosome 2"/>
</dbReference>
<protein>
    <recommendedName>
        <fullName evidence="9">Mitochondrial GTPase 1</fullName>
    </recommendedName>
</protein>
<evidence type="ECO:0000256" key="1">
    <source>
        <dbReference type="ARBA" id="ARBA00004443"/>
    </source>
</evidence>
<dbReference type="GO" id="GO:0005525">
    <property type="term" value="F:GTP binding"/>
    <property type="evidence" value="ECO:0007669"/>
    <property type="project" value="UniProtKB-KW"/>
</dbReference>
<dbReference type="PANTHER" id="PTHR45782">
    <property type="entry name" value="MITOCHONDRIAL RIBOSOME-ASSOCIATED GTPASE 1"/>
    <property type="match status" value="1"/>
</dbReference>
<dbReference type="EMBL" id="OV121133">
    <property type="protein sequence ID" value="CAH0550749.1"/>
    <property type="molecule type" value="Genomic_DNA"/>
</dbReference>
<sequence>MSQKLSSECFRSAFKVVDKDLLRWFPGHMGKGLKQMQQKLKSVDCIVEVHDARIPISGKNTDFKQTVSGIKPHILVLNKEDLIEKKYKDRIVNKLKNEYENVVFTNCKNERCKGVAKIFPLAKELIKNADRYNRTGADDYCMMIIGVPNVGKSSLINMLRIQNLHKGKASPVGAQPGITKSVMHKIKMSENPLFYMLDTPGILTPNITNIESGLKLALCATIQDHFVGERIIVDYLLYWLNSHQYFSYVDYFKLEKPSDNILEVLSHISVTHNRMLKIRNHLNEYVMKPNFDAAAQIMIKTFRSGSLGKYILDEKLL</sequence>
<dbReference type="Pfam" id="PF01926">
    <property type="entry name" value="MMR_HSR1"/>
    <property type="match status" value="1"/>
</dbReference>
<evidence type="ECO:0000256" key="8">
    <source>
        <dbReference type="ARBA" id="ARBA00045284"/>
    </source>
</evidence>
<dbReference type="SUPFAM" id="SSF52540">
    <property type="entry name" value="P-loop containing nucleoside triphosphate hydrolases"/>
    <property type="match status" value="1"/>
</dbReference>
<dbReference type="PANTHER" id="PTHR45782:SF4">
    <property type="entry name" value="MITOCHONDRIAL RIBOSOME-ASSOCIATED GTPASE 1"/>
    <property type="match status" value="1"/>
</dbReference>
<keyword evidence="3" id="KW-0999">Mitochondrion inner membrane</keyword>
<dbReference type="AlphaFoldDB" id="A0A9P0AUM5"/>
<evidence type="ECO:0000256" key="3">
    <source>
        <dbReference type="ARBA" id="ARBA00022792"/>
    </source>
</evidence>
<evidence type="ECO:0000256" key="5">
    <source>
        <dbReference type="ARBA" id="ARBA00023128"/>
    </source>
</evidence>
<dbReference type="InterPro" id="IPR023179">
    <property type="entry name" value="GTP-bd_ortho_bundle_sf"/>
</dbReference>
<dbReference type="OrthoDB" id="269151at2759"/>
<proteinExistence type="inferred from homology"/>
<keyword evidence="4" id="KW-0809">Transit peptide</keyword>
<dbReference type="FunFam" id="1.10.1580.10:FF:000004">
    <property type="entry name" value="Mitochondrial GTPase 1"/>
    <property type="match status" value="1"/>
</dbReference>
<keyword evidence="2 9" id="KW-0547">Nucleotide-binding</keyword>
<evidence type="ECO:0000256" key="10">
    <source>
        <dbReference type="PIRSR" id="PIRSR006230-1"/>
    </source>
</evidence>
<comment type="function">
    <text evidence="8 9">Plays a role in the regulation of the mitochondrial ribosome assembly and of translational activity. Displays mitochondrial GTPase activity.</text>
</comment>
<dbReference type="Gene3D" id="1.10.1580.10">
    <property type="match status" value="1"/>
</dbReference>
<feature type="binding site" evidence="10">
    <location>
        <begin position="149"/>
        <end position="154"/>
    </location>
    <ligand>
        <name>GTP</name>
        <dbReference type="ChEBI" id="CHEBI:37565"/>
    </ligand>
</feature>
<evidence type="ECO:0000256" key="4">
    <source>
        <dbReference type="ARBA" id="ARBA00022946"/>
    </source>
</evidence>
<dbReference type="FunFam" id="3.40.50.300:FF:000876">
    <property type="entry name" value="Mitochondrial GTPase 1"/>
    <property type="match status" value="1"/>
</dbReference>
<evidence type="ECO:0000313" key="12">
    <source>
        <dbReference type="EMBL" id="CAH0550749.1"/>
    </source>
</evidence>
<keyword evidence="5 9" id="KW-0496">Mitochondrion</keyword>
<dbReference type="GO" id="GO:0003924">
    <property type="term" value="F:GTPase activity"/>
    <property type="evidence" value="ECO:0007669"/>
    <property type="project" value="TreeGrafter"/>
</dbReference>
<feature type="binding site" evidence="10">
    <location>
        <begin position="78"/>
        <end position="81"/>
    </location>
    <ligand>
        <name>GTP</name>
        <dbReference type="ChEBI" id="CHEBI:37565"/>
    </ligand>
</feature>
<dbReference type="GO" id="GO:0005743">
    <property type="term" value="C:mitochondrial inner membrane"/>
    <property type="evidence" value="ECO:0007669"/>
    <property type="project" value="UniProtKB-SubCell"/>
</dbReference>
<evidence type="ECO:0000256" key="7">
    <source>
        <dbReference type="ARBA" id="ARBA00023136"/>
    </source>
</evidence>
<feature type="binding site" evidence="10">
    <location>
        <position position="201"/>
    </location>
    <ligand>
        <name>GTP</name>
        <dbReference type="ChEBI" id="CHEBI:37565"/>
    </ligand>
</feature>
<feature type="domain" description="G" evidence="11">
    <location>
        <begin position="142"/>
        <end position="220"/>
    </location>
</feature>
<reference evidence="12" key="1">
    <citation type="submission" date="2021-12" db="EMBL/GenBank/DDBJ databases">
        <authorList>
            <person name="King R."/>
        </authorList>
    </citation>
    <scope>NUCLEOTIDE SEQUENCE</scope>
</reference>
<evidence type="ECO:0000313" key="13">
    <source>
        <dbReference type="Proteomes" id="UP001154078"/>
    </source>
</evidence>
<dbReference type="GO" id="GO:0032543">
    <property type="term" value="P:mitochondrial translation"/>
    <property type="evidence" value="ECO:0007669"/>
    <property type="project" value="TreeGrafter"/>
</dbReference>
<comment type="subcellular location">
    <subcellularLocation>
        <location evidence="1">Mitochondrion inner membrane</location>
        <topology evidence="1">Peripheral membrane protein</topology>
        <orientation evidence="1">Matrix side</orientation>
    </subcellularLocation>
</comment>
<evidence type="ECO:0000256" key="9">
    <source>
        <dbReference type="PIRNR" id="PIRNR006230"/>
    </source>
</evidence>
<evidence type="ECO:0000256" key="6">
    <source>
        <dbReference type="ARBA" id="ARBA00023134"/>
    </source>
</evidence>
<evidence type="ECO:0000259" key="11">
    <source>
        <dbReference type="Pfam" id="PF01926"/>
    </source>
</evidence>
<name>A0A9P0AUM5_BRAAE</name>
<dbReference type="Gene3D" id="3.40.50.300">
    <property type="entry name" value="P-loop containing nucleotide triphosphate hydrolases"/>
    <property type="match status" value="1"/>
</dbReference>
<evidence type="ECO:0000256" key="2">
    <source>
        <dbReference type="ARBA" id="ARBA00022741"/>
    </source>
</evidence>
<keyword evidence="7" id="KW-0472">Membrane</keyword>
<dbReference type="InterPro" id="IPR006073">
    <property type="entry name" value="GTP-bd"/>
</dbReference>
<dbReference type="InterPro" id="IPR027417">
    <property type="entry name" value="P-loop_NTPase"/>
</dbReference>
<dbReference type="PIRSF" id="PIRSF006230">
    <property type="entry name" value="MG442"/>
    <property type="match status" value="1"/>
</dbReference>
<comment type="similarity">
    <text evidence="9">Belongs to the TRAFAC class YlqF/YawG GTPase family. MTG1 subfamily.</text>
</comment>
<organism evidence="12 13">
    <name type="scientific">Brassicogethes aeneus</name>
    <name type="common">Rape pollen beetle</name>
    <name type="synonym">Meligethes aeneus</name>
    <dbReference type="NCBI Taxonomy" id="1431903"/>
    <lineage>
        <taxon>Eukaryota</taxon>
        <taxon>Metazoa</taxon>
        <taxon>Ecdysozoa</taxon>
        <taxon>Arthropoda</taxon>
        <taxon>Hexapoda</taxon>
        <taxon>Insecta</taxon>
        <taxon>Pterygota</taxon>
        <taxon>Neoptera</taxon>
        <taxon>Endopterygota</taxon>
        <taxon>Coleoptera</taxon>
        <taxon>Polyphaga</taxon>
        <taxon>Cucujiformia</taxon>
        <taxon>Nitidulidae</taxon>
        <taxon>Meligethinae</taxon>
        <taxon>Brassicogethes</taxon>
    </lineage>
</organism>
<accession>A0A9P0AUM5</accession>
<dbReference type="InterPro" id="IPR016478">
    <property type="entry name" value="GTPase_MTG1"/>
</dbReference>
<keyword evidence="13" id="KW-1185">Reference proteome</keyword>
<keyword evidence="6 9" id="KW-0342">GTP-binding</keyword>
<dbReference type="CDD" id="cd01856">
    <property type="entry name" value="YlqF"/>
    <property type="match status" value="1"/>
</dbReference>
<gene>
    <name evidence="12" type="ORF">MELIAE_LOCUS3492</name>
</gene>